<dbReference type="InterPro" id="IPR011042">
    <property type="entry name" value="6-blade_b-propeller_TolB-like"/>
</dbReference>
<keyword evidence="6" id="KW-0732">Signal</keyword>
<feature type="region of interest" description="Disordered" evidence="5">
    <location>
        <begin position="648"/>
        <end position="680"/>
    </location>
</feature>
<dbReference type="InterPro" id="IPR011990">
    <property type="entry name" value="TPR-like_helical_dom_sf"/>
</dbReference>
<dbReference type="PANTHER" id="PTHR30329:SF21">
    <property type="entry name" value="LIPOPROTEIN YIAD-RELATED"/>
    <property type="match status" value="1"/>
</dbReference>
<evidence type="ECO:0000256" key="6">
    <source>
        <dbReference type="SAM" id="SignalP"/>
    </source>
</evidence>
<dbReference type="InterPro" id="IPR050330">
    <property type="entry name" value="Bact_OuterMem_StrucFunc"/>
</dbReference>
<dbReference type="CDD" id="cd07185">
    <property type="entry name" value="OmpA_C-like"/>
    <property type="match status" value="1"/>
</dbReference>
<name>A0A2I0R427_9FLAO</name>
<keyword evidence="3" id="KW-0998">Cell outer membrane</keyword>
<proteinExistence type="predicted"/>
<comment type="caution">
    <text evidence="8">The sequence shown here is derived from an EMBL/GenBank/DDBJ whole genome shotgun (WGS) entry which is preliminary data.</text>
</comment>
<keyword evidence="9" id="KW-1185">Reference proteome</keyword>
<evidence type="ECO:0000313" key="8">
    <source>
        <dbReference type="EMBL" id="PKR81309.1"/>
    </source>
</evidence>
<dbReference type="InterPro" id="IPR006665">
    <property type="entry name" value="OmpA-like"/>
</dbReference>
<evidence type="ECO:0000259" key="7">
    <source>
        <dbReference type="PROSITE" id="PS51123"/>
    </source>
</evidence>
<protein>
    <recommendedName>
        <fullName evidence="7">OmpA-like domain-containing protein</fullName>
    </recommendedName>
</protein>
<evidence type="ECO:0000256" key="4">
    <source>
        <dbReference type="PROSITE-ProRule" id="PRU00473"/>
    </source>
</evidence>
<comment type="subcellular location">
    <subcellularLocation>
        <location evidence="1">Cell outer membrane</location>
    </subcellularLocation>
</comment>
<dbReference type="Pfam" id="PF00691">
    <property type="entry name" value="OmpA"/>
    <property type="match status" value="1"/>
</dbReference>
<accession>A0A2I0R427</accession>
<dbReference type="GO" id="GO:0009279">
    <property type="term" value="C:cell outer membrane"/>
    <property type="evidence" value="ECO:0007669"/>
    <property type="project" value="UniProtKB-SubCell"/>
</dbReference>
<dbReference type="Gene3D" id="1.25.40.10">
    <property type="entry name" value="Tetratricopeptide repeat domain"/>
    <property type="match status" value="1"/>
</dbReference>
<dbReference type="InterPro" id="IPR036737">
    <property type="entry name" value="OmpA-like_sf"/>
</dbReference>
<dbReference type="SUPFAM" id="SSF103088">
    <property type="entry name" value="OmpA-like"/>
    <property type="match status" value="1"/>
</dbReference>
<feature type="compositionally biased region" description="Polar residues" evidence="5">
    <location>
        <begin position="653"/>
        <end position="664"/>
    </location>
</feature>
<dbReference type="PRINTS" id="PR01021">
    <property type="entry name" value="OMPADOMAIN"/>
</dbReference>
<dbReference type="SUPFAM" id="SSF82171">
    <property type="entry name" value="DPP6 N-terminal domain-like"/>
    <property type="match status" value="1"/>
</dbReference>
<feature type="domain" description="OmpA-like" evidence="7">
    <location>
        <begin position="560"/>
        <end position="680"/>
    </location>
</feature>
<dbReference type="Gene3D" id="2.120.10.30">
    <property type="entry name" value="TolB, C-terminal domain"/>
    <property type="match status" value="1"/>
</dbReference>
<dbReference type="PROSITE" id="PS51123">
    <property type="entry name" value="OMPA_2"/>
    <property type="match status" value="1"/>
</dbReference>
<gene>
    <name evidence="8" type="ORF">CW751_04420</name>
</gene>
<evidence type="ECO:0000256" key="2">
    <source>
        <dbReference type="ARBA" id="ARBA00023136"/>
    </source>
</evidence>
<dbReference type="PANTHER" id="PTHR30329">
    <property type="entry name" value="STATOR ELEMENT OF FLAGELLAR MOTOR COMPLEX"/>
    <property type="match status" value="1"/>
</dbReference>
<evidence type="ECO:0000256" key="5">
    <source>
        <dbReference type="SAM" id="MobiDB-lite"/>
    </source>
</evidence>
<reference evidence="8 9" key="1">
    <citation type="submission" date="2017-12" db="EMBL/GenBank/DDBJ databases">
        <title>The draft genome sequence of Brumimicrobium saltpan LHR20.</title>
        <authorList>
            <person name="Do Z.-J."/>
            <person name="Luo H.-R."/>
        </authorList>
    </citation>
    <scope>NUCLEOTIDE SEQUENCE [LARGE SCALE GENOMIC DNA]</scope>
    <source>
        <strain evidence="8 9">LHR20</strain>
    </source>
</reference>
<dbReference type="SUPFAM" id="SSF48452">
    <property type="entry name" value="TPR-like"/>
    <property type="match status" value="1"/>
</dbReference>
<dbReference type="Gene3D" id="3.30.1330.60">
    <property type="entry name" value="OmpA-like domain"/>
    <property type="match status" value="1"/>
</dbReference>
<dbReference type="InterPro" id="IPR006664">
    <property type="entry name" value="OMP_bac"/>
</dbReference>
<feature type="chain" id="PRO_5014194669" description="OmpA-like domain-containing protein" evidence="6">
    <location>
        <begin position="21"/>
        <end position="680"/>
    </location>
</feature>
<evidence type="ECO:0000256" key="1">
    <source>
        <dbReference type="ARBA" id="ARBA00004442"/>
    </source>
</evidence>
<feature type="signal peptide" evidence="6">
    <location>
        <begin position="1"/>
        <end position="20"/>
    </location>
</feature>
<evidence type="ECO:0000256" key="3">
    <source>
        <dbReference type="ARBA" id="ARBA00023237"/>
    </source>
</evidence>
<organism evidence="8 9">
    <name type="scientific">Brumimicrobium salinarum</name>
    <dbReference type="NCBI Taxonomy" id="2058658"/>
    <lineage>
        <taxon>Bacteria</taxon>
        <taxon>Pseudomonadati</taxon>
        <taxon>Bacteroidota</taxon>
        <taxon>Flavobacteriia</taxon>
        <taxon>Flavobacteriales</taxon>
        <taxon>Crocinitomicaceae</taxon>
        <taxon>Brumimicrobium</taxon>
    </lineage>
</organism>
<dbReference type="InterPro" id="IPR011659">
    <property type="entry name" value="WD40"/>
</dbReference>
<dbReference type="Pfam" id="PF07676">
    <property type="entry name" value="PD40"/>
    <property type="match status" value="4"/>
</dbReference>
<evidence type="ECO:0000313" key="9">
    <source>
        <dbReference type="Proteomes" id="UP000236654"/>
    </source>
</evidence>
<dbReference type="OrthoDB" id="9809364at2"/>
<dbReference type="EMBL" id="PJNI01000003">
    <property type="protein sequence ID" value="PKR81309.1"/>
    <property type="molecule type" value="Genomic_DNA"/>
</dbReference>
<dbReference type="AlphaFoldDB" id="A0A2I0R427"/>
<dbReference type="Proteomes" id="UP000236654">
    <property type="component" value="Unassembled WGS sequence"/>
</dbReference>
<keyword evidence="2 4" id="KW-0472">Membrane</keyword>
<sequence length="680" mass="78183">MNKLYTLAFFIFLFSFENTAQVEDESCLPPKKKTQKLLDKTKGLPPAEASLLFNDAIDNEPDNATPYYEFAMYAYNSALEMYERSPNPKKGDNYMKVAEQLFKKTLKRCSNYHSNCFYYLGIINYSFDQQKEAIKYFRKFQAYEHNDMDRFAEDHSKRLNDVAEVIALFEEEQSFYENAVPFEPNLVKNVSTSRDEYFPMISPDNELIFYTRKMDRTSRGDIISDIREEFTWSKRKNMNALFDNGAPIGAPFNDGYFDSYGAATLSVDNKEMIFCACRDEKVRGQIYRNCDLYTTYYERTGEGGNDYIWSDFKNLGTGINTNDGWEGQPTLSADGNTLYFAANRPSTQNDDIFYSERLQDGTWGPAQPFSEVNTPGKDKSPFFHQDSETFYFISSVSESRKGLGGTDIFYIRKKENGQWTKPKNIGYPINTENDEIGLFVSIDGKEAFFSSRQKGTWNIYSFELYEEARPKSVVVVKGQLTAENNEPIEDVEIEVSYANSDRVEKVRVNGNDGKYAAIVKTDESEDVMLNVKKEGHAFDSKIITKEILAEGKTIHSKNMEVKKIKIGEPYTINDILYSTASSELSERAKFILKQFGRFLKDNQDITILIQGHTDNEGDPQRNLELSERRAQGVMDFLIQNGISKNRLNARGYGQTQPKVPNTSSENKRKNRRTDFVIQKM</sequence>
<dbReference type="RefSeq" id="WP_101333789.1">
    <property type="nucleotide sequence ID" value="NZ_PJNI01000003.1"/>
</dbReference>